<dbReference type="PANTHER" id="PTHR23406">
    <property type="entry name" value="MALIC ENZYME-RELATED"/>
    <property type="match status" value="1"/>
</dbReference>
<dbReference type="PANTHER" id="PTHR23406:SF34">
    <property type="entry name" value="NAD-DEPENDENT MALIC ENZYME, MITOCHONDRIAL"/>
    <property type="match status" value="1"/>
</dbReference>
<dbReference type="AlphaFoldDB" id="T0YTR4"/>
<dbReference type="PRINTS" id="PR00072">
    <property type="entry name" value="MALOXRDTASE"/>
</dbReference>
<dbReference type="SMART" id="SM01274">
    <property type="entry name" value="malic"/>
    <property type="match status" value="1"/>
</dbReference>
<reference evidence="3" key="2">
    <citation type="journal article" date="2014" name="ISME J.">
        <title>Microbial stratification in low pH oxic and suboxic macroscopic growths along an acid mine drainage.</title>
        <authorList>
            <person name="Mendez-Garcia C."/>
            <person name="Mesa V."/>
            <person name="Sprenger R.R."/>
            <person name="Richter M."/>
            <person name="Diez M.S."/>
            <person name="Solano J."/>
            <person name="Bargiela R."/>
            <person name="Golyshina O.V."/>
            <person name="Manteca A."/>
            <person name="Ramos J.L."/>
            <person name="Gallego J.R."/>
            <person name="Llorente I."/>
            <person name="Martins Dos Santos V.A."/>
            <person name="Jensen O.N."/>
            <person name="Pelaez A.I."/>
            <person name="Sanchez J."/>
            <person name="Ferrer M."/>
        </authorList>
    </citation>
    <scope>NUCLEOTIDE SEQUENCE</scope>
</reference>
<dbReference type="InterPro" id="IPR001891">
    <property type="entry name" value="Malic_OxRdtase"/>
</dbReference>
<dbReference type="Gene3D" id="3.40.50.10380">
    <property type="entry name" value="Malic enzyme, N-terminal domain"/>
    <property type="match status" value="1"/>
</dbReference>
<sequence length="159" mass="17788">MTPGDIDRIPELLRNTGQSDIRLIVATDNERILGLGDQGAGGMGIPIGKLALYTAGAGIHPRLTLPISLDCGTDNPSLLNDPQYFGYPMPRLRGHAYEAFIEAFVGAVLEVFPHALLQWEDFKQHNAIQLLDRYRHRIASFNDDVRGDCRRRWLGGYSW</sequence>
<proteinExistence type="predicted"/>
<dbReference type="EMBL" id="AUZZ01008733">
    <property type="protein sequence ID" value="EQD36558.1"/>
    <property type="molecule type" value="Genomic_DNA"/>
</dbReference>
<dbReference type="GO" id="GO:0006108">
    <property type="term" value="P:malate metabolic process"/>
    <property type="evidence" value="ECO:0007669"/>
    <property type="project" value="TreeGrafter"/>
</dbReference>
<reference evidence="3" key="1">
    <citation type="submission" date="2013-08" db="EMBL/GenBank/DDBJ databases">
        <authorList>
            <person name="Mendez C."/>
            <person name="Richter M."/>
            <person name="Ferrer M."/>
            <person name="Sanchez J."/>
        </authorList>
    </citation>
    <scope>NUCLEOTIDE SEQUENCE</scope>
</reference>
<dbReference type="GO" id="GO:0016616">
    <property type="term" value="F:oxidoreductase activity, acting on the CH-OH group of donors, NAD or NADP as acceptor"/>
    <property type="evidence" value="ECO:0007669"/>
    <property type="project" value="InterPro"/>
</dbReference>
<organism evidence="3">
    <name type="scientific">mine drainage metagenome</name>
    <dbReference type="NCBI Taxonomy" id="410659"/>
    <lineage>
        <taxon>unclassified sequences</taxon>
        <taxon>metagenomes</taxon>
        <taxon>ecological metagenomes</taxon>
    </lineage>
</organism>
<dbReference type="InterPro" id="IPR037062">
    <property type="entry name" value="Malic_N_dom_sf"/>
</dbReference>
<protein>
    <submittedName>
        <fullName evidence="3">Malate dehydrogenase</fullName>
    </submittedName>
</protein>
<dbReference type="InterPro" id="IPR046346">
    <property type="entry name" value="Aminoacid_DH-like_N_sf"/>
</dbReference>
<dbReference type="InterPro" id="IPR012301">
    <property type="entry name" value="Malic_N_dom"/>
</dbReference>
<keyword evidence="1" id="KW-0520">NAD</keyword>
<feature type="non-terminal residue" evidence="3">
    <location>
        <position position="159"/>
    </location>
</feature>
<evidence type="ECO:0000256" key="1">
    <source>
        <dbReference type="ARBA" id="ARBA00023027"/>
    </source>
</evidence>
<dbReference type="SUPFAM" id="SSF53223">
    <property type="entry name" value="Aminoacid dehydrogenase-like, N-terminal domain"/>
    <property type="match status" value="1"/>
</dbReference>
<gene>
    <name evidence="3" type="ORF">B2A_12114</name>
</gene>
<name>T0YTR4_9ZZZZ</name>
<dbReference type="GO" id="GO:0004470">
    <property type="term" value="F:malic enzyme activity"/>
    <property type="evidence" value="ECO:0007669"/>
    <property type="project" value="InterPro"/>
</dbReference>
<feature type="domain" description="Malic enzyme N-terminal" evidence="2">
    <location>
        <begin position="3"/>
        <end position="135"/>
    </location>
</feature>
<evidence type="ECO:0000259" key="2">
    <source>
        <dbReference type="SMART" id="SM01274"/>
    </source>
</evidence>
<comment type="caution">
    <text evidence="3">The sequence shown here is derived from an EMBL/GenBank/DDBJ whole genome shotgun (WGS) entry which is preliminary data.</text>
</comment>
<accession>T0YTR4</accession>
<dbReference type="Pfam" id="PF00390">
    <property type="entry name" value="malic"/>
    <property type="match status" value="1"/>
</dbReference>
<evidence type="ECO:0000313" key="3">
    <source>
        <dbReference type="EMBL" id="EQD36558.1"/>
    </source>
</evidence>